<proteinExistence type="predicted"/>
<name>A0ABP9CD94_9ACTN</name>
<comment type="caution">
    <text evidence="1">The sequence shown here is derived from an EMBL/GenBank/DDBJ whole genome shotgun (WGS) entry which is preliminary data.</text>
</comment>
<reference evidence="2" key="1">
    <citation type="journal article" date="2019" name="Int. J. Syst. Evol. Microbiol.">
        <title>The Global Catalogue of Microorganisms (GCM) 10K type strain sequencing project: providing services to taxonomists for standard genome sequencing and annotation.</title>
        <authorList>
            <consortium name="The Broad Institute Genomics Platform"/>
            <consortium name="The Broad Institute Genome Sequencing Center for Infectious Disease"/>
            <person name="Wu L."/>
            <person name="Ma J."/>
        </authorList>
    </citation>
    <scope>NUCLEOTIDE SEQUENCE [LARGE SCALE GENOMIC DNA]</scope>
    <source>
        <strain evidence="2">JCM 18081</strain>
    </source>
</reference>
<dbReference type="EMBL" id="BAABIG010000043">
    <property type="protein sequence ID" value="GAA4808713.1"/>
    <property type="molecule type" value="Genomic_DNA"/>
</dbReference>
<sequence length="99" mass="10862">MLPYVEVQVMPTDRDGHAGTAGSMRLPRLRDGKIVGHSEGQLHSRLINDIEKSAGATHTARPHLTVTDTSWAAFTRTVASPGRPAQFMIRWCPARQGTE</sequence>
<protein>
    <recommendedName>
        <fullName evidence="3">DUF397 domain-containing protein</fullName>
    </recommendedName>
</protein>
<keyword evidence="2" id="KW-1185">Reference proteome</keyword>
<accession>A0ABP9CD94</accession>
<evidence type="ECO:0000313" key="1">
    <source>
        <dbReference type="EMBL" id="GAA4808713.1"/>
    </source>
</evidence>
<organism evidence="1 2">
    <name type="scientific">Streptomyces ziwulingensis</name>
    <dbReference type="NCBI Taxonomy" id="1045501"/>
    <lineage>
        <taxon>Bacteria</taxon>
        <taxon>Bacillati</taxon>
        <taxon>Actinomycetota</taxon>
        <taxon>Actinomycetes</taxon>
        <taxon>Kitasatosporales</taxon>
        <taxon>Streptomycetaceae</taxon>
        <taxon>Streptomyces</taxon>
    </lineage>
</organism>
<dbReference type="Proteomes" id="UP001501265">
    <property type="component" value="Unassembled WGS sequence"/>
</dbReference>
<gene>
    <name evidence="1" type="ORF">GCM10023220_44070</name>
</gene>
<evidence type="ECO:0008006" key="3">
    <source>
        <dbReference type="Google" id="ProtNLM"/>
    </source>
</evidence>
<evidence type="ECO:0000313" key="2">
    <source>
        <dbReference type="Proteomes" id="UP001501265"/>
    </source>
</evidence>